<keyword evidence="1" id="KW-0808">Transferase</keyword>
<dbReference type="Gene3D" id="3.90.550.10">
    <property type="entry name" value="Spore Coat Polysaccharide Biosynthesis Protein SpsA, Chain A"/>
    <property type="match status" value="1"/>
</dbReference>
<sequence>MITSKNDILAQGQRWAKAAGAVVKSEGLEVSPLTSYGGEGLENFKGQEISSAAI</sequence>
<protein>
    <submittedName>
        <fullName evidence="1">UTP-glucose-1-phosphate uridylyltransferase</fullName>
    </submittedName>
</protein>
<dbReference type="SUPFAM" id="SSF53448">
    <property type="entry name" value="Nucleotide-diphospho-sugar transferases"/>
    <property type="match status" value="1"/>
</dbReference>
<evidence type="ECO:0000313" key="2">
    <source>
        <dbReference type="Proteomes" id="UP001392437"/>
    </source>
</evidence>
<dbReference type="InterPro" id="IPR029044">
    <property type="entry name" value="Nucleotide-diphossugar_trans"/>
</dbReference>
<dbReference type="AlphaFoldDB" id="A0AAW0RC03"/>
<dbReference type="EMBL" id="JAQQWP010000001">
    <property type="protein sequence ID" value="KAK8132452.1"/>
    <property type="molecule type" value="Genomic_DNA"/>
</dbReference>
<organism evidence="1 2">
    <name type="scientific">Apiospora kogelbergensis</name>
    <dbReference type="NCBI Taxonomy" id="1337665"/>
    <lineage>
        <taxon>Eukaryota</taxon>
        <taxon>Fungi</taxon>
        <taxon>Dikarya</taxon>
        <taxon>Ascomycota</taxon>
        <taxon>Pezizomycotina</taxon>
        <taxon>Sordariomycetes</taxon>
        <taxon>Xylariomycetidae</taxon>
        <taxon>Amphisphaeriales</taxon>
        <taxon>Apiosporaceae</taxon>
        <taxon>Apiospora</taxon>
    </lineage>
</organism>
<keyword evidence="1" id="KW-0548">Nucleotidyltransferase</keyword>
<evidence type="ECO:0000313" key="1">
    <source>
        <dbReference type="EMBL" id="KAK8132452.1"/>
    </source>
</evidence>
<reference evidence="1 2" key="1">
    <citation type="submission" date="2023-01" db="EMBL/GenBank/DDBJ databases">
        <title>Analysis of 21 Apiospora genomes using comparative genomics revels a genus with tremendous synthesis potential of carbohydrate active enzymes and secondary metabolites.</title>
        <authorList>
            <person name="Sorensen T."/>
        </authorList>
    </citation>
    <scope>NUCLEOTIDE SEQUENCE [LARGE SCALE GENOMIC DNA]</scope>
    <source>
        <strain evidence="1 2">CBS 117206</strain>
    </source>
</reference>
<comment type="caution">
    <text evidence="1">The sequence shown here is derived from an EMBL/GenBank/DDBJ whole genome shotgun (WGS) entry which is preliminary data.</text>
</comment>
<dbReference type="GO" id="GO:0016779">
    <property type="term" value="F:nucleotidyltransferase activity"/>
    <property type="evidence" value="ECO:0007669"/>
    <property type="project" value="UniProtKB-KW"/>
</dbReference>
<proteinExistence type="predicted"/>
<dbReference type="Proteomes" id="UP001392437">
    <property type="component" value="Unassembled WGS sequence"/>
</dbReference>
<keyword evidence="2" id="KW-1185">Reference proteome</keyword>
<gene>
    <name evidence="1" type="ORF">PG999_000625</name>
</gene>
<accession>A0AAW0RC03</accession>
<name>A0AAW0RC03_9PEZI</name>